<dbReference type="EMBL" id="FQZV01000008">
    <property type="protein sequence ID" value="SHI82775.1"/>
    <property type="molecule type" value="Genomic_DNA"/>
</dbReference>
<keyword evidence="2" id="KW-1185">Reference proteome</keyword>
<name>A0A1M6EBB8_9FIRM</name>
<accession>A0A1M6EBB8</accession>
<organism evidence="1 2">
    <name type="scientific">Geosporobacter subterraneus DSM 17957</name>
    <dbReference type="NCBI Taxonomy" id="1121919"/>
    <lineage>
        <taxon>Bacteria</taxon>
        <taxon>Bacillati</taxon>
        <taxon>Bacillota</taxon>
        <taxon>Clostridia</taxon>
        <taxon>Peptostreptococcales</taxon>
        <taxon>Thermotaleaceae</taxon>
        <taxon>Geosporobacter</taxon>
    </lineage>
</organism>
<evidence type="ECO:0000313" key="2">
    <source>
        <dbReference type="Proteomes" id="UP000184536"/>
    </source>
</evidence>
<protein>
    <submittedName>
        <fullName evidence="1">Uncharacterized protein</fullName>
    </submittedName>
</protein>
<dbReference type="Pfam" id="PF16138">
    <property type="entry name" value="DUF4846"/>
    <property type="match status" value="1"/>
</dbReference>
<dbReference type="Proteomes" id="UP000184536">
    <property type="component" value="Unassembled WGS sequence"/>
</dbReference>
<dbReference type="InterPro" id="IPR032315">
    <property type="entry name" value="DUF4846"/>
</dbReference>
<evidence type="ECO:0000313" key="1">
    <source>
        <dbReference type="EMBL" id="SHI82775.1"/>
    </source>
</evidence>
<proteinExistence type="predicted"/>
<reference evidence="2" key="1">
    <citation type="submission" date="2016-11" db="EMBL/GenBank/DDBJ databases">
        <authorList>
            <person name="Varghese N."/>
            <person name="Submissions S."/>
        </authorList>
    </citation>
    <scope>NUCLEOTIDE SEQUENCE [LARGE SCALE GENOMIC DNA]</scope>
    <source>
        <strain evidence="2">DSM 17957</strain>
    </source>
</reference>
<dbReference type="AlphaFoldDB" id="A0A1M6EBB8"/>
<sequence>MKIGDVFIQGGSPGHAVVVVDMAEHFQTGKKIFLLAQSYMPAQEIQVLKNPMDDQISPWYSLDFEGQLKTPEWSFDRKNLKRFPEN</sequence>
<gene>
    <name evidence="1" type="ORF">SAMN02745975_00690</name>
</gene>
<dbReference type="STRING" id="1121919.SAMN02745975_00690"/>